<evidence type="ECO:0000313" key="5">
    <source>
        <dbReference type="Proteomes" id="UP000468668"/>
    </source>
</evidence>
<sequence length="385" mass="42771">MNDSMDRRVRKSRAAIFGAFEELLRQKSYASITVGDITETADVGRTTFYAHFQTKDALLDELCKDIFAHVIAPAPEKGHSFSSDSTEEQLLHVLYHLAEQRDRLAPLLASPSSHLFWEAIESQFVAFFEERIGTSVRIKPGVQDELYAEHLGKTLCEVVRWWFAGKLAEGPKAALASFLSLTDVSFATAQGGSHVEYDSPAIVDSAVPAALKRSLLDLLSEKLLSRISVRELAAGANIGRTTFYDYYPNILAVYQELVDDSFSDVRTVIDQFGCGRCAASEKMPFCERLRVRDEYAVVIEDPQFSRVWMNRLGASPTSAPTRGVLTDAGIPLPQAEAVMLFQSSGCLMVARSPFGKRDDWSLTRRTLDEFVSGGFDRLTKGSFPQ</sequence>
<organism evidence="4 5">
    <name type="scientific">Ellagibacter isourolithinifaciens</name>
    <dbReference type="NCBI Taxonomy" id="2137581"/>
    <lineage>
        <taxon>Bacteria</taxon>
        <taxon>Bacillati</taxon>
        <taxon>Actinomycetota</taxon>
        <taxon>Coriobacteriia</taxon>
        <taxon>Eggerthellales</taxon>
        <taxon>Eggerthellaceae</taxon>
        <taxon>Ellagibacter</taxon>
    </lineage>
</organism>
<comment type="caution">
    <text evidence="4">The sequence shown here is derived from an EMBL/GenBank/DDBJ whole genome shotgun (WGS) entry which is preliminary data.</text>
</comment>
<feature type="DNA-binding region" description="H-T-H motif" evidence="2">
    <location>
        <begin position="228"/>
        <end position="247"/>
    </location>
</feature>
<dbReference type="EMBL" id="WAJR01000017">
    <property type="protein sequence ID" value="KAB1640156.1"/>
    <property type="molecule type" value="Genomic_DNA"/>
</dbReference>
<dbReference type="PROSITE" id="PS50977">
    <property type="entry name" value="HTH_TETR_2"/>
    <property type="match status" value="2"/>
</dbReference>
<dbReference type="RefSeq" id="WP_158049873.1">
    <property type="nucleotide sequence ID" value="NZ_WAJR01000017.1"/>
</dbReference>
<keyword evidence="1 2" id="KW-0238">DNA-binding</keyword>
<dbReference type="Proteomes" id="UP000468668">
    <property type="component" value="Unassembled WGS sequence"/>
</dbReference>
<accession>A0A6N6NQZ5</accession>
<keyword evidence="5" id="KW-1185">Reference proteome</keyword>
<dbReference type="Gene3D" id="1.10.357.10">
    <property type="entry name" value="Tetracycline Repressor, domain 2"/>
    <property type="match status" value="2"/>
</dbReference>
<proteinExistence type="predicted"/>
<dbReference type="PANTHER" id="PTHR43479">
    <property type="entry name" value="ACREF/ENVCD OPERON REPRESSOR-RELATED"/>
    <property type="match status" value="1"/>
</dbReference>
<evidence type="ECO:0000256" key="1">
    <source>
        <dbReference type="ARBA" id="ARBA00023125"/>
    </source>
</evidence>
<feature type="domain" description="HTH tetR-type" evidence="3">
    <location>
        <begin position="205"/>
        <end position="265"/>
    </location>
</feature>
<evidence type="ECO:0000259" key="3">
    <source>
        <dbReference type="PROSITE" id="PS50977"/>
    </source>
</evidence>
<dbReference type="AlphaFoldDB" id="A0A6N6NQZ5"/>
<evidence type="ECO:0000313" key="4">
    <source>
        <dbReference type="EMBL" id="KAB1640156.1"/>
    </source>
</evidence>
<dbReference type="SUPFAM" id="SSF46689">
    <property type="entry name" value="Homeodomain-like"/>
    <property type="match status" value="2"/>
</dbReference>
<evidence type="ECO:0000256" key="2">
    <source>
        <dbReference type="PROSITE-ProRule" id="PRU00335"/>
    </source>
</evidence>
<feature type="DNA-binding region" description="H-T-H motif" evidence="2">
    <location>
        <begin position="33"/>
        <end position="52"/>
    </location>
</feature>
<dbReference type="OrthoDB" id="3193022at2"/>
<name>A0A6N6NQZ5_9ACTN</name>
<dbReference type="InterPro" id="IPR009057">
    <property type="entry name" value="Homeodomain-like_sf"/>
</dbReference>
<dbReference type="GeneID" id="98658217"/>
<dbReference type="InterPro" id="IPR001647">
    <property type="entry name" value="HTH_TetR"/>
</dbReference>
<dbReference type="PANTHER" id="PTHR43479:SF7">
    <property type="entry name" value="TETR-FAMILY TRANSCRIPTIONAL REGULATOR"/>
    <property type="match status" value="1"/>
</dbReference>
<feature type="domain" description="HTH tetR-type" evidence="3">
    <location>
        <begin position="10"/>
        <end position="70"/>
    </location>
</feature>
<reference evidence="4 5" key="1">
    <citation type="submission" date="2019-09" db="EMBL/GenBank/DDBJ databases">
        <title>Whole genome shotgun sequencing (WGS) of Ellagibacter isourolithinifaciens DSM 104140(T) and Adlercreutzia muris DSM 29508(T).</title>
        <authorList>
            <person name="Stoll D.A."/>
            <person name="Danylec N."/>
            <person name="Huch M."/>
        </authorList>
    </citation>
    <scope>NUCLEOTIDE SEQUENCE [LARGE SCALE GENOMIC DNA]</scope>
    <source>
        <strain evidence="4 5">DSM 104140</strain>
    </source>
</reference>
<dbReference type="InterPro" id="IPR050624">
    <property type="entry name" value="HTH-type_Tx_Regulator"/>
</dbReference>
<dbReference type="InterPro" id="IPR023772">
    <property type="entry name" value="DNA-bd_HTH_TetR-type_CS"/>
</dbReference>
<dbReference type="PROSITE" id="PS01081">
    <property type="entry name" value="HTH_TETR_1"/>
    <property type="match status" value="1"/>
</dbReference>
<gene>
    <name evidence="4" type="ORF">F8C90_07325</name>
</gene>
<protein>
    <submittedName>
        <fullName evidence="4">TetR/AcrR family transcriptional regulator</fullName>
    </submittedName>
</protein>
<dbReference type="GO" id="GO:0003677">
    <property type="term" value="F:DNA binding"/>
    <property type="evidence" value="ECO:0007669"/>
    <property type="project" value="UniProtKB-UniRule"/>
</dbReference>
<dbReference type="Pfam" id="PF00440">
    <property type="entry name" value="TetR_N"/>
    <property type="match status" value="1"/>
</dbReference>